<dbReference type="PANTHER" id="PTHR44196">
    <property type="entry name" value="DEHYDROGENASE/REDUCTASE SDR FAMILY MEMBER 7B"/>
    <property type="match status" value="1"/>
</dbReference>
<sequence length="391" mass="39817">MSFIETAAAAGYQAFQGLRATPSVRGRTVVVVGASAGIGRSVALEYARGGAEVLLCARRAAELEQVTGECLAAGAAAAHWVAGVLHEAAAAAGYQAFQGLRATPSVRGRTVVVVGASAGIGRSVALEYARGGAEVLLCARRAAELERVAGECVAAGAAAAHWVAGDVTRLETQLAVRERAGRSWDRVDYLVLCAGALSVQAVVDLWGMRQGGGGALRAADGAAAERADRALRRIMDVNVHAPAALAALLLPLVAAGRGVIVVVASAAGLMAAPTRALYSASKHAVAAYFDALRMEVRGLGVAVTVAYPGSVDTALRHSAVDAPAAAAAPPPAASAGPRMAPAECARRIVRAAALRRRALVTPWPYAAAALLHAVAPALVDALAERKYRQRA</sequence>
<evidence type="ECO:0000256" key="3">
    <source>
        <dbReference type="ARBA" id="ARBA00023002"/>
    </source>
</evidence>
<comment type="similarity">
    <text evidence="1">Belongs to the short-chain dehydrogenases/reductases (SDR) family.</text>
</comment>
<dbReference type="GO" id="GO:0016491">
    <property type="term" value="F:oxidoreductase activity"/>
    <property type="evidence" value="ECO:0007669"/>
    <property type="project" value="UniProtKB-KW"/>
</dbReference>
<dbReference type="PRINTS" id="PR00081">
    <property type="entry name" value="GDHRDH"/>
</dbReference>
<dbReference type="EMBL" id="JANBUL010000088">
    <property type="protein sequence ID" value="KAJ2781930.1"/>
    <property type="molecule type" value="Genomic_DNA"/>
</dbReference>
<dbReference type="SUPFAM" id="SSF51735">
    <property type="entry name" value="NAD(P)-binding Rossmann-fold domains"/>
    <property type="match status" value="2"/>
</dbReference>
<evidence type="ECO:0008006" key="7">
    <source>
        <dbReference type="Google" id="ProtNLM"/>
    </source>
</evidence>
<comment type="function">
    <text evidence="4">Putative oxidoreductase.</text>
</comment>
<dbReference type="InterPro" id="IPR036291">
    <property type="entry name" value="NAD(P)-bd_dom_sf"/>
</dbReference>
<dbReference type="OrthoDB" id="1933717at2759"/>
<dbReference type="InterPro" id="IPR002347">
    <property type="entry name" value="SDR_fam"/>
</dbReference>
<protein>
    <recommendedName>
        <fullName evidence="7">Short-chain dehydrogenase</fullName>
    </recommendedName>
</protein>
<reference evidence="5" key="1">
    <citation type="submission" date="2022-07" db="EMBL/GenBank/DDBJ databases">
        <title>Phylogenomic reconstructions and comparative analyses of Kickxellomycotina fungi.</title>
        <authorList>
            <person name="Reynolds N.K."/>
            <person name="Stajich J.E."/>
            <person name="Barry K."/>
            <person name="Grigoriev I.V."/>
            <person name="Crous P."/>
            <person name="Smith M.E."/>
        </authorList>
    </citation>
    <scope>NUCLEOTIDE SEQUENCE</scope>
    <source>
        <strain evidence="5">NBRC 105414</strain>
    </source>
</reference>
<evidence type="ECO:0000256" key="2">
    <source>
        <dbReference type="ARBA" id="ARBA00022857"/>
    </source>
</evidence>
<dbReference type="GO" id="GO:0016020">
    <property type="term" value="C:membrane"/>
    <property type="evidence" value="ECO:0007669"/>
    <property type="project" value="TreeGrafter"/>
</dbReference>
<evidence type="ECO:0000313" key="5">
    <source>
        <dbReference type="EMBL" id="KAJ2781930.1"/>
    </source>
</evidence>
<keyword evidence="6" id="KW-1185">Reference proteome</keyword>
<evidence type="ECO:0000256" key="4">
    <source>
        <dbReference type="ARBA" id="ARBA00037096"/>
    </source>
</evidence>
<dbReference type="InterPro" id="IPR020904">
    <property type="entry name" value="Sc_DH/Rdtase_CS"/>
</dbReference>
<evidence type="ECO:0000313" key="6">
    <source>
        <dbReference type="Proteomes" id="UP001140217"/>
    </source>
</evidence>
<dbReference type="Proteomes" id="UP001140217">
    <property type="component" value="Unassembled WGS sequence"/>
</dbReference>
<dbReference type="Pfam" id="PF00106">
    <property type="entry name" value="adh_short"/>
    <property type="match status" value="2"/>
</dbReference>
<proteinExistence type="inferred from homology"/>
<gene>
    <name evidence="5" type="ORF">H4R18_002571</name>
</gene>
<dbReference type="PROSITE" id="PS00061">
    <property type="entry name" value="ADH_SHORT"/>
    <property type="match status" value="1"/>
</dbReference>
<keyword evidence="2" id="KW-0521">NADP</keyword>
<accession>A0A9W8HBF6</accession>
<keyword evidence="3" id="KW-0560">Oxidoreductase</keyword>
<dbReference type="Gene3D" id="3.40.50.720">
    <property type="entry name" value="NAD(P)-binding Rossmann-like Domain"/>
    <property type="match status" value="2"/>
</dbReference>
<dbReference type="PANTHER" id="PTHR44196:SF1">
    <property type="entry name" value="DEHYDROGENASE_REDUCTASE SDR FAMILY MEMBER 7B"/>
    <property type="match status" value="1"/>
</dbReference>
<name>A0A9W8HBF6_9FUNG</name>
<evidence type="ECO:0000256" key="1">
    <source>
        <dbReference type="ARBA" id="ARBA00006484"/>
    </source>
</evidence>
<comment type="caution">
    <text evidence="5">The sequence shown here is derived from an EMBL/GenBank/DDBJ whole genome shotgun (WGS) entry which is preliminary data.</text>
</comment>
<dbReference type="AlphaFoldDB" id="A0A9W8HBF6"/>
<organism evidence="5 6">
    <name type="scientific">Coemansia javaensis</name>
    <dbReference type="NCBI Taxonomy" id="2761396"/>
    <lineage>
        <taxon>Eukaryota</taxon>
        <taxon>Fungi</taxon>
        <taxon>Fungi incertae sedis</taxon>
        <taxon>Zoopagomycota</taxon>
        <taxon>Kickxellomycotina</taxon>
        <taxon>Kickxellomycetes</taxon>
        <taxon>Kickxellales</taxon>
        <taxon>Kickxellaceae</taxon>
        <taxon>Coemansia</taxon>
    </lineage>
</organism>